<evidence type="ECO:0000313" key="1">
    <source>
        <dbReference type="EMBL" id="AYB30550.1"/>
    </source>
</evidence>
<evidence type="ECO:0000313" key="2">
    <source>
        <dbReference type="Proteomes" id="UP000266183"/>
    </source>
</evidence>
<organism evidence="1 2">
    <name type="scientific">Chryseolinea soli</name>
    <dbReference type="NCBI Taxonomy" id="2321403"/>
    <lineage>
        <taxon>Bacteria</taxon>
        <taxon>Pseudomonadati</taxon>
        <taxon>Bacteroidota</taxon>
        <taxon>Cytophagia</taxon>
        <taxon>Cytophagales</taxon>
        <taxon>Fulvivirgaceae</taxon>
        <taxon>Chryseolinea</taxon>
    </lineage>
</organism>
<protein>
    <submittedName>
        <fullName evidence="1">Uncharacterized protein</fullName>
    </submittedName>
</protein>
<name>A0A385SM85_9BACT</name>
<dbReference type="AlphaFoldDB" id="A0A385SM85"/>
<accession>A0A385SM85</accession>
<dbReference type="KEGG" id="chk:D4L85_08145"/>
<dbReference type="EMBL" id="CP032382">
    <property type="protein sequence ID" value="AYB30550.1"/>
    <property type="molecule type" value="Genomic_DNA"/>
</dbReference>
<dbReference type="Proteomes" id="UP000266183">
    <property type="component" value="Chromosome"/>
</dbReference>
<sequence length="129" mass="15225">MELLVTVGNVTPSKGLLFVLARTIRADFSGSNNRIRNIISMHMDQETKDYVYRYFAHRFLTDDEKKIISYQFVGFETVKRDALERIMTEHKNEIFFNRCAKCNRLARTPYASQCRYCGYAWHNQTPLKT</sequence>
<proteinExistence type="predicted"/>
<keyword evidence="2" id="KW-1185">Reference proteome</keyword>
<gene>
    <name evidence="1" type="ORF">D4L85_08145</name>
</gene>
<reference evidence="2" key="1">
    <citation type="submission" date="2018-09" db="EMBL/GenBank/DDBJ databases">
        <title>Chryseolinea sp. KIS68-18 isolated from soil.</title>
        <authorList>
            <person name="Weon H.-Y."/>
            <person name="Kwon S.-W."/>
            <person name="Lee S.A."/>
        </authorList>
    </citation>
    <scope>NUCLEOTIDE SEQUENCE [LARGE SCALE GENOMIC DNA]</scope>
    <source>
        <strain evidence="2">KIS68-18</strain>
    </source>
</reference>